<feature type="compositionally biased region" description="Basic and acidic residues" evidence="1">
    <location>
        <begin position="1"/>
        <end position="17"/>
    </location>
</feature>
<sequence>MREEVKGGREEEKRGEGGRTMASSPLKVKKALRVFFGRKEARVFVKAYINRWDTKRNRELNNAEGDTLTPTISTKFQMRSVL</sequence>
<organism evidence="2 3">
    <name type="scientific">Prunus dulcis</name>
    <name type="common">Almond</name>
    <name type="synonym">Amygdalus dulcis</name>
    <dbReference type="NCBI Taxonomy" id="3755"/>
    <lineage>
        <taxon>Eukaryota</taxon>
        <taxon>Viridiplantae</taxon>
        <taxon>Streptophyta</taxon>
        <taxon>Embryophyta</taxon>
        <taxon>Tracheophyta</taxon>
        <taxon>Spermatophyta</taxon>
        <taxon>Magnoliopsida</taxon>
        <taxon>eudicotyledons</taxon>
        <taxon>Gunneridae</taxon>
        <taxon>Pentapetalae</taxon>
        <taxon>rosids</taxon>
        <taxon>fabids</taxon>
        <taxon>Rosales</taxon>
        <taxon>Rosaceae</taxon>
        <taxon>Amygdaloideae</taxon>
        <taxon>Amygdaleae</taxon>
        <taxon>Prunus</taxon>
    </lineage>
</organism>
<protein>
    <submittedName>
        <fullName evidence="2">Uncharacterized protein</fullName>
    </submittedName>
</protein>
<proteinExistence type="predicted"/>
<evidence type="ECO:0000313" key="2">
    <source>
        <dbReference type="EMBL" id="KAI5331349.1"/>
    </source>
</evidence>
<dbReference type="Proteomes" id="UP001054821">
    <property type="component" value="Chromosome 4"/>
</dbReference>
<feature type="region of interest" description="Disordered" evidence="1">
    <location>
        <begin position="1"/>
        <end position="23"/>
    </location>
</feature>
<reference evidence="2 3" key="1">
    <citation type="journal article" date="2022" name="G3 (Bethesda)">
        <title>Whole-genome sequence and methylome profiling of the almond [Prunus dulcis (Mill.) D.A. Webb] cultivar 'Nonpareil'.</title>
        <authorList>
            <person name="D'Amico-Willman K.M."/>
            <person name="Ouma W.Z."/>
            <person name="Meulia T."/>
            <person name="Sideli G.M."/>
            <person name="Gradziel T.M."/>
            <person name="Fresnedo-Ramirez J."/>
        </authorList>
    </citation>
    <scope>NUCLEOTIDE SEQUENCE [LARGE SCALE GENOMIC DNA]</scope>
    <source>
        <strain evidence="2">Clone GOH B32 T37-40</strain>
    </source>
</reference>
<evidence type="ECO:0000313" key="3">
    <source>
        <dbReference type="Proteomes" id="UP001054821"/>
    </source>
</evidence>
<evidence type="ECO:0000256" key="1">
    <source>
        <dbReference type="SAM" id="MobiDB-lite"/>
    </source>
</evidence>
<accession>A0AAD4VU55</accession>
<name>A0AAD4VU55_PRUDU</name>
<comment type="caution">
    <text evidence="2">The sequence shown here is derived from an EMBL/GenBank/DDBJ whole genome shotgun (WGS) entry which is preliminary data.</text>
</comment>
<dbReference type="EMBL" id="JAJFAZ020000004">
    <property type="protein sequence ID" value="KAI5331349.1"/>
    <property type="molecule type" value="Genomic_DNA"/>
</dbReference>
<gene>
    <name evidence="2" type="ORF">L3X38_021475</name>
</gene>
<keyword evidence="3" id="KW-1185">Reference proteome</keyword>
<dbReference type="AlphaFoldDB" id="A0AAD4VU55"/>